<evidence type="ECO:0000313" key="2">
    <source>
        <dbReference type="EMBL" id="PUU82717.1"/>
    </source>
</evidence>
<dbReference type="AlphaFoldDB" id="A0A2T7A4N8"/>
<accession>A0A2T7A4N8</accession>
<dbReference type="EMBL" id="NESQ01000023">
    <property type="protein sequence ID" value="PUU82717.1"/>
    <property type="molecule type" value="Genomic_DNA"/>
</dbReference>
<dbReference type="Proteomes" id="UP000244722">
    <property type="component" value="Unassembled WGS sequence"/>
</dbReference>
<sequence length="192" mass="21534">MHIFNILTMLGVCLLAAASGNTPYPAELLQGLNPEQLAFLEESYQNYSSIVGSQLTVTYNVTFDSNNEPILDHTSTALKEVVEISFNGRICETSNASPLTPHVYRALQDLFEVFRRDIDRLCCQSNWFGSHCTRMKDHQTASLGICGTKGACLKCQEVFWLLTEVANDCQWEGKVGGMWRIGGWIDMIIYHS</sequence>
<keyword evidence="1" id="KW-0732">Signal</keyword>
<evidence type="ECO:0000256" key="1">
    <source>
        <dbReference type="SAM" id="SignalP"/>
    </source>
</evidence>
<feature type="signal peptide" evidence="1">
    <location>
        <begin position="1"/>
        <end position="20"/>
    </location>
</feature>
<comment type="caution">
    <text evidence="2">The sequence shown here is derived from an EMBL/GenBank/DDBJ whole genome shotgun (WGS) entry which is preliminary data.</text>
</comment>
<proteinExistence type="predicted"/>
<dbReference type="OrthoDB" id="4233498at2759"/>
<reference evidence="2 3" key="1">
    <citation type="submission" date="2017-04" db="EMBL/GenBank/DDBJ databases">
        <title>Draft genome sequence of Tuber borchii Vittad., a whitish edible truffle.</title>
        <authorList>
            <consortium name="DOE Joint Genome Institute"/>
            <person name="Murat C."/>
            <person name="Kuo A."/>
            <person name="Barry K.W."/>
            <person name="Clum A."/>
            <person name="Dockter R.B."/>
            <person name="Fauchery L."/>
            <person name="Iotti M."/>
            <person name="Kohler A."/>
            <person name="Labutti K."/>
            <person name="Lindquist E.A."/>
            <person name="Lipzen A."/>
            <person name="Ohm R.A."/>
            <person name="Wang M."/>
            <person name="Grigoriev I.V."/>
            <person name="Zambonelli A."/>
            <person name="Martin F.M."/>
        </authorList>
    </citation>
    <scope>NUCLEOTIDE SEQUENCE [LARGE SCALE GENOMIC DNA]</scope>
    <source>
        <strain evidence="2 3">Tbo3840</strain>
    </source>
</reference>
<name>A0A2T7A4N8_TUBBO</name>
<feature type="chain" id="PRO_5015644760" evidence="1">
    <location>
        <begin position="21"/>
        <end position="192"/>
    </location>
</feature>
<evidence type="ECO:0000313" key="3">
    <source>
        <dbReference type="Proteomes" id="UP000244722"/>
    </source>
</evidence>
<gene>
    <name evidence="2" type="ORF">B9Z19DRAFT_1061605</name>
</gene>
<organism evidence="2 3">
    <name type="scientific">Tuber borchii</name>
    <name type="common">White truffle</name>
    <dbReference type="NCBI Taxonomy" id="42251"/>
    <lineage>
        <taxon>Eukaryota</taxon>
        <taxon>Fungi</taxon>
        <taxon>Dikarya</taxon>
        <taxon>Ascomycota</taxon>
        <taxon>Pezizomycotina</taxon>
        <taxon>Pezizomycetes</taxon>
        <taxon>Pezizales</taxon>
        <taxon>Tuberaceae</taxon>
        <taxon>Tuber</taxon>
    </lineage>
</organism>
<keyword evidence="3" id="KW-1185">Reference proteome</keyword>
<protein>
    <submittedName>
        <fullName evidence="2">Uncharacterized protein</fullName>
    </submittedName>
</protein>